<organism evidence="1 2">
    <name type="scientific">Pleurodeles waltl</name>
    <name type="common">Iberian ribbed newt</name>
    <dbReference type="NCBI Taxonomy" id="8319"/>
    <lineage>
        <taxon>Eukaryota</taxon>
        <taxon>Metazoa</taxon>
        <taxon>Chordata</taxon>
        <taxon>Craniata</taxon>
        <taxon>Vertebrata</taxon>
        <taxon>Euteleostomi</taxon>
        <taxon>Amphibia</taxon>
        <taxon>Batrachia</taxon>
        <taxon>Caudata</taxon>
        <taxon>Salamandroidea</taxon>
        <taxon>Salamandridae</taxon>
        <taxon>Pleurodelinae</taxon>
        <taxon>Pleurodeles</taxon>
    </lineage>
</organism>
<name>A0AAV7NQ05_PLEWA</name>
<accession>A0AAV7NQ05</accession>
<protein>
    <submittedName>
        <fullName evidence="1">Uncharacterized protein</fullName>
    </submittedName>
</protein>
<gene>
    <name evidence="1" type="ORF">NDU88_003105</name>
</gene>
<keyword evidence="2" id="KW-1185">Reference proteome</keyword>
<dbReference type="EMBL" id="JANPWB010000012">
    <property type="protein sequence ID" value="KAJ1114875.1"/>
    <property type="molecule type" value="Genomic_DNA"/>
</dbReference>
<comment type="caution">
    <text evidence="1">The sequence shown here is derived from an EMBL/GenBank/DDBJ whole genome shotgun (WGS) entry which is preliminary data.</text>
</comment>
<dbReference type="AlphaFoldDB" id="A0AAV7NQ05"/>
<proteinExistence type="predicted"/>
<evidence type="ECO:0000313" key="1">
    <source>
        <dbReference type="EMBL" id="KAJ1114875.1"/>
    </source>
</evidence>
<evidence type="ECO:0000313" key="2">
    <source>
        <dbReference type="Proteomes" id="UP001066276"/>
    </source>
</evidence>
<sequence length="153" mass="16918">MGPWKQGQEAGCYGAEASGAGRLEEQAPASLHRPGVLNPCWGTVSSRWSRGRSRWLFRAVVNPRGVLSSKAACRPGEHQGAQRTLGACARDKDTFTVQSKTDKNSLSDCRRTAEFQQNLKRVEALLTERENPEQPLPVCMATEKPHETVRLKC</sequence>
<reference evidence="1" key="1">
    <citation type="journal article" date="2022" name="bioRxiv">
        <title>Sequencing and chromosome-scale assembly of the giantPleurodeles waltlgenome.</title>
        <authorList>
            <person name="Brown T."/>
            <person name="Elewa A."/>
            <person name="Iarovenko S."/>
            <person name="Subramanian E."/>
            <person name="Araus A.J."/>
            <person name="Petzold A."/>
            <person name="Susuki M."/>
            <person name="Suzuki K.-i.T."/>
            <person name="Hayashi T."/>
            <person name="Toyoda A."/>
            <person name="Oliveira C."/>
            <person name="Osipova E."/>
            <person name="Leigh N.D."/>
            <person name="Simon A."/>
            <person name="Yun M.H."/>
        </authorList>
    </citation>
    <scope>NUCLEOTIDE SEQUENCE</scope>
    <source>
        <strain evidence="1">20211129_DDA</strain>
        <tissue evidence="1">Liver</tissue>
    </source>
</reference>
<dbReference type="Proteomes" id="UP001066276">
    <property type="component" value="Chromosome 8"/>
</dbReference>